<dbReference type="GO" id="GO:0003677">
    <property type="term" value="F:DNA binding"/>
    <property type="evidence" value="ECO:0007669"/>
    <property type="project" value="UniProtKB-KW"/>
</dbReference>
<evidence type="ECO:0000313" key="3">
    <source>
        <dbReference type="Proteomes" id="UP001232163"/>
    </source>
</evidence>
<dbReference type="SUPFAM" id="SSF48452">
    <property type="entry name" value="TPR-like"/>
    <property type="match status" value="1"/>
</dbReference>
<dbReference type="Pfam" id="PF03704">
    <property type="entry name" value="BTAD"/>
    <property type="match status" value="1"/>
</dbReference>
<comment type="caution">
    <text evidence="2">The sequence shown here is derived from an EMBL/GenBank/DDBJ whole genome shotgun (WGS) entry which is preliminary data.</text>
</comment>
<organism evidence="2 3">
    <name type="scientific">Deinococcus enclensis</name>
    <dbReference type="NCBI Taxonomy" id="1049582"/>
    <lineage>
        <taxon>Bacteria</taxon>
        <taxon>Thermotogati</taxon>
        <taxon>Deinococcota</taxon>
        <taxon>Deinococci</taxon>
        <taxon>Deinococcales</taxon>
        <taxon>Deinococcaceae</taxon>
        <taxon>Deinococcus</taxon>
    </lineage>
</organism>
<sequence>MAEPRPFQLVIRGPPGLHGPGGETWLPERKTLALLTYLALEGEATRPALVRLLWPDTPEGAARNNLVHLLRRLYRLTGAALVEGQETLTLSAHVGVDARAPAGPDQVPSGPLLQGVEFDELPDFAEWRLAWQERLDARELQALTQQAAGAEQRGDWPAALSAAALLLELDPLAEEHWRRAIRLHYLAGDRPAALATYHRCRDLLRRELDCDPEPETVALARRIDQGERLPGPPPRARELPLSMLRPPVLIGREGAWAQLEAAWAAGQTIYVTGAPGVGKTRLAQDFVASKGRALYLPGHPGAEQVPYAAAAHNARARLAAAPDVALPDWVRREVSRVLPELREGEVVQPIQSEADRLNYFLAHLEVVRLTGQGVAAVISDDVQHYDPATVELGAFFLTQSLPLGQRGDVPRHIILYRQGALPPLTQQRIDALVRSGMAAHIDLGGLDGRSVTALLDELGITGPSVLARELHDWTGGNPQHLLEAVRHMHLSGEYSVDAALRERARTVTPLVAERLARLSPRALQGARGAAVLGDAFTLERLSEVLRLGLLDLTAAWEELEAAQVVTGERFSHDTVREAVLASLPAPVRTLLHRACARVLAGAPVHPARVARHWSEAGDPGQAAPWFLRAAETALQTLRPEEAGAYYDEAAAAARAAGDPDGERRALDARAQVAGLSR</sequence>
<dbReference type="SMART" id="SM01043">
    <property type="entry name" value="BTAD"/>
    <property type="match status" value="1"/>
</dbReference>
<gene>
    <name evidence="2" type="ORF">QO006_003146</name>
</gene>
<dbReference type="InterPro" id="IPR027417">
    <property type="entry name" value="P-loop_NTPase"/>
</dbReference>
<keyword evidence="2" id="KW-0238">DNA-binding</keyword>
<name>A0ABT9MGH9_9DEIO</name>
<reference evidence="2 3" key="1">
    <citation type="submission" date="2023-07" db="EMBL/GenBank/DDBJ databases">
        <title>Genomic Encyclopedia of Type Strains, Phase IV (KMG-IV): sequencing the most valuable type-strain genomes for metagenomic binning, comparative biology and taxonomic classification.</title>
        <authorList>
            <person name="Goeker M."/>
        </authorList>
    </citation>
    <scope>NUCLEOTIDE SEQUENCE [LARGE SCALE GENOMIC DNA]</scope>
    <source>
        <strain evidence="2 3">NIO-1023</strain>
    </source>
</reference>
<keyword evidence="3" id="KW-1185">Reference proteome</keyword>
<dbReference type="Gene3D" id="1.25.40.10">
    <property type="entry name" value="Tetratricopeptide repeat domain"/>
    <property type="match status" value="1"/>
</dbReference>
<dbReference type="Pfam" id="PF13191">
    <property type="entry name" value="AAA_16"/>
    <property type="match status" value="1"/>
</dbReference>
<dbReference type="Proteomes" id="UP001232163">
    <property type="component" value="Unassembled WGS sequence"/>
</dbReference>
<dbReference type="InterPro" id="IPR011990">
    <property type="entry name" value="TPR-like_helical_dom_sf"/>
</dbReference>
<accession>A0ABT9MGH9</accession>
<feature type="domain" description="Bacterial transcriptional activator" evidence="1">
    <location>
        <begin position="96"/>
        <end position="224"/>
    </location>
</feature>
<dbReference type="InterPro" id="IPR051677">
    <property type="entry name" value="AfsR-DnrI-RedD_regulator"/>
</dbReference>
<dbReference type="RefSeq" id="WP_307468039.1">
    <property type="nucleotide sequence ID" value="NZ_JAURUR010000014.1"/>
</dbReference>
<proteinExistence type="predicted"/>
<dbReference type="EMBL" id="JAURUR010000014">
    <property type="protein sequence ID" value="MDP9765691.1"/>
    <property type="molecule type" value="Genomic_DNA"/>
</dbReference>
<evidence type="ECO:0000313" key="2">
    <source>
        <dbReference type="EMBL" id="MDP9765691.1"/>
    </source>
</evidence>
<protein>
    <submittedName>
        <fullName evidence="2">DNA-binding SARP family transcriptional activator</fullName>
    </submittedName>
</protein>
<evidence type="ECO:0000259" key="1">
    <source>
        <dbReference type="SMART" id="SM01043"/>
    </source>
</evidence>
<dbReference type="SUPFAM" id="SSF52540">
    <property type="entry name" value="P-loop containing nucleoside triphosphate hydrolases"/>
    <property type="match status" value="1"/>
</dbReference>
<dbReference type="InterPro" id="IPR005158">
    <property type="entry name" value="BTAD"/>
</dbReference>
<dbReference type="PANTHER" id="PTHR35807">
    <property type="entry name" value="TRANSCRIPTIONAL REGULATOR REDD-RELATED"/>
    <property type="match status" value="1"/>
</dbReference>
<dbReference type="InterPro" id="IPR041664">
    <property type="entry name" value="AAA_16"/>
</dbReference>